<accession>A8SER7</accession>
<dbReference type="EMBL" id="ABED02000029">
    <property type="protein sequence ID" value="EDP19749.1"/>
    <property type="molecule type" value="Genomic_DNA"/>
</dbReference>
<dbReference type="AlphaFoldDB" id="A8SER7"/>
<name>A8SER7_9FIRM</name>
<evidence type="ECO:0000313" key="1">
    <source>
        <dbReference type="EMBL" id="EDP19749.1"/>
    </source>
</evidence>
<organism evidence="1 2">
    <name type="scientific">Faecalibacterium prausnitzii M21/2</name>
    <dbReference type="NCBI Taxonomy" id="411485"/>
    <lineage>
        <taxon>Bacteria</taxon>
        <taxon>Bacillati</taxon>
        <taxon>Bacillota</taxon>
        <taxon>Clostridia</taxon>
        <taxon>Eubacteriales</taxon>
        <taxon>Oscillospiraceae</taxon>
        <taxon>Faecalibacterium</taxon>
    </lineage>
</organism>
<protein>
    <submittedName>
        <fullName evidence="1">Uncharacterized protein</fullName>
    </submittedName>
</protein>
<dbReference type="Proteomes" id="UP000005945">
    <property type="component" value="Unassembled WGS sequence"/>
</dbReference>
<proteinExistence type="predicted"/>
<reference evidence="1 2" key="1">
    <citation type="submission" date="2007-09" db="EMBL/GenBank/DDBJ databases">
        <title>Draft genome sequence of Faecalibacterium prausnitzii M21/2.</title>
        <authorList>
            <person name="Sudarsanam P."/>
            <person name="Ley R."/>
            <person name="Guruge J."/>
            <person name="Turnbaugh P.J."/>
            <person name="Mahowald M."/>
            <person name="Liep D."/>
            <person name="Gordon J."/>
        </authorList>
    </citation>
    <scope>NUCLEOTIDE SEQUENCE [LARGE SCALE GENOMIC DNA]</scope>
    <source>
        <strain evidence="1 2">M21/2</strain>
    </source>
</reference>
<comment type="caution">
    <text evidence="1">The sequence shown here is derived from an EMBL/GenBank/DDBJ whole genome shotgun (WGS) entry which is preliminary data.</text>
</comment>
<sequence>MSFTPLMRMRRIFYQYFIVYHIFPQKSSTAAAFRAIGLKSV</sequence>
<gene>
    <name evidence="1" type="ORF">FAEPRAM212_02528</name>
</gene>
<dbReference type="HOGENOM" id="CLU_3270343_0_0_9"/>
<reference evidence="1 2" key="2">
    <citation type="submission" date="2007-09" db="EMBL/GenBank/DDBJ databases">
        <authorList>
            <person name="Fulton L."/>
            <person name="Clifton S."/>
            <person name="Fulton B."/>
            <person name="Xu J."/>
            <person name="Minx P."/>
            <person name="Pepin K.H."/>
            <person name="Johnson M."/>
            <person name="Thiruvilangam P."/>
            <person name="Bhonagiri V."/>
            <person name="Nash W.E."/>
            <person name="Mardis E.R."/>
            <person name="Wilson R.K."/>
        </authorList>
    </citation>
    <scope>NUCLEOTIDE SEQUENCE [LARGE SCALE GENOMIC DNA]</scope>
    <source>
        <strain evidence="1 2">M21/2</strain>
    </source>
</reference>
<evidence type="ECO:0000313" key="2">
    <source>
        <dbReference type="Proteomes" id="UP000005945"/>
    </source>
</evidence>